<dbReference type="InterPro" id="IPR050388">
    <property type="entry name" value="ABC_Ni/Peptide_Import"/>
</dbReference>
<dbReference type="InterPro" id="IPR003439">
    <property type="entry name" value="ABC_transporter-like_ATP-bd"/>
</dbReference>
<evidence type="ECO:0000256" key="6">
    <source>
        <dbReference type="ARBA" id="ARBA00023136"/>
    </source>
</evidence>
<name>A0A0F9CC94_9ZZZZ</name>
<sequence>MLTVKEERVLEVKELRTHFYTDEGVVKAVDGLSYHVKKGECVGLVGESACGKSVSAMSVLRLIPYPPGVIEGGEIVFKGEDLLQVSEERMREIRGNRIAMVFQEPTTSLNPVLTVGRQISESVELHRGMDKESARSESIKLLQLVGIPDPERRIKDYPHQFSGGMQQRIMIAMALSCDPELLIADEPTTSLDVTVQAQLLEIIANLRAELGTAVLIITHNLGVVARYVDRVNVMYAGSLVETGPTETIYAESMHPYTLGLLASVPRLD</sequence>
<evidence type="ECO:0000259" key="7">
    <source>
        <dbReference type="PROSITE" id="PS50893"/>
    </source>
</evidence>
<keyword evidence="5" id="KW-0067">ATP-binding</keyword>
<protein>
    <recommendedName>
        <fullName evidence="7">ABC transporter domain-containing protein</fullName>
    </recommendedName>
</protein>
<reference evidence="8" key="1">
    <citation type="journal article" date="2015" name="Nature">
        <title>Complex archaea that bridge the gap between prokaryotes and eukaryotes.</title>
        <authorList>
            <person name="Spang A."/>
            <person name="Saw J.H."/>
            <person name="Jorgensen S.L."/>
            <person name="Zaremba-Niedzwiedzka K."/>
            <person name="Martijn J."/>
            <person name="Lind A.E."/>
            <person name="van Eijk R."/>
            <person name="Schleper C."/>
            <person name="Guy L."/>
            <person name="Ettema T.J."/>
        </authorList>
    </citation>
    <scope>NUCLEOTIDE SEQUENCE</scope>
</reference>
<dbReference type="GO" id="GO:0005886">
    <property type="term" value="C:plasma membrane"/>
    <property type="evidence" value="ECO:0007669"/>
    <property type="project" value="UniProtKB-SubCell"/>
</dbReference>
<feature type="non-terminal residue" evidence="8">
    <location>
        <position position="268"/>
    </location>
</feature>
<dbReference type="PANTHER" id="PTHR43297:SF2">
    <property type="entry name" value="DIPEPTIDE TRANSPORT ATP-BINDING PROTEIN DPPD"/>
    <property type="match status" value="1"/>
</dbReference>
<dbReference type="AlphaFoldDB" id="A0A0F9CC94"/>
<dbReference type="PROSITE" id="PS50893">
    <property type="entry name" value="ABC_TRANSPORTER_2"/>
    <property type="match status" value="1"/>
</dbReference>
<dbReference type="SMART" id="SM00382">
    <property type="entry name" value="AAA"/>
    <property type="match status" value="1"/>
</dbReference>
<dbReference type="InterPro" id="IPR013563">
    <property type="entry name" value="Oligopep_ABC_C"/>
</dbReference>
<accession>A0A0F9CC94</accession>
<keyword evidence="6" id="KW-0472">Membrane</keyword>
<evidence type="ECO:0000313" key="8">
    <source>
        <dbReference type="EMBL" id="KKL46694.1"/>
    </source>
</evidence>
<evidence type="ECO:0000256" key="4">
    <source>
        <dbReference type="ARBA" id="ARBA00022741"/>
    </source>
</evidence>
<keyword evidence="2" id="KW-0813">Transport</keyword>
<gene>
    <name evidence="8" type="ORF">LCGC14_2343010</name>
</gene>
<keyword evidence="3" id="KW-1003">Cell membrane</keyword>
<evidence type="ECO:0000256" key="1">
    <source>
        <dbReference type="ARBA" id="ARBA00004202"/>
    </source>
</evidence>
<proteinExistence type="predicted"/>
<feature type="domain" description="ABC transporter" evidence="7">
    <location>
        <begin position="10"/>
        <end position="261"/>
    </location>
</feature>
<dbReference type="PANTHER" id="PTHR43297">
    <property type="entry name" value="OLIGOPEPTIDE TRANSPORT ATP-BINDING PROTEIN APPD"/>
    <property type="match status" value="1"/>
</dbReference>
<dbReference type="PROSITE" id="PS00211">
    <property type="entry name" value="ABC_TRANSPORTER_1"/>
    <property type="match status" value="1"/>
</dbReference>
<dbReference type="InterPro" id="IPR017871">
    <property type="entry name" value="ABC_transporter-like_CS"/>
</dbReference>
<keyword evidence="4" id="KW-0547">Nucleotide-binding</keyword>
<dbReference type="InterPro" id="IPR003593">
    <property type="entry name" value="AAA+_ATPase"/>
</dbReference>
<dbReference type="EMBL" id="LAZR01033936">
    <property type="protein sequence ID" value="KKL46694.1"/>
    <property type="molecule type" value="Genomic_DNA"/>
</dbReference>
<dbReference type="Gene3D" id="3.40.50.300">
    <property type="entry name" value="P-loop containing nucleotide triphosphate hydrolases"/>
    <property type="match status" value="1"/>
</dbReference>
<dbReference type="Pfam" id="PF00005">
    <property type="entry name" value="ABC_tran"/>
    <property type="match status" value="1"/>
</dbReference>
<dbReference type="GO" id="GO:0015833">
    <property type="term" value="P:peptide transport"/>
    <property type="evidence" value="ECO:0007669"/>
    <property type="project" value="InterPro"/>
</dbReference>
<dbReference type="SUPFAM" id="SSF52540">
    <property type="entry name" value="P-loop containing nucleoside triphosphate hydrolases"/>
    <property type="match status" value="1"/>
</dbReference>
<dbReference type="GO" id="GO:0005524">
    <property type="term" value="F:ATP binding"/>
    <property type="evidence" value="ECO:0007669"/>
    <property type="project" value="UniProtKB-KW"/>
</dbReference>
<dbReference type="GO" id="GO:0016887">
    <property type="term" value="F:ATP hydrolysis activity"/>
    <property type="evidence" value="ECO:0007669"/>
    <property type="project" value="InterPro"/>
</dbReference>
<evidence type="ECO:0000256" key="2">
    <source>
        <dbReference type="ARBA" id="ARBA00022448"/>
    </source>
</evidence>
<comment type="caution">
    <text evidence="8">The sequence shown here is derived from an EMBL/GenBank/DDBJ whole genome shotgun (WGS) entry which is preliminary data.</text>
</comment>
<organism evidence="8">
    <name type="scientific">marine sediment metagenome</name>
    <dbReference type="NCBI Taxonomy" id="412755"/>
    <lineage>
        <taxon>unclassified sequences</taxon>
        <taxon>metagenomes</taxon>
        <taxon>ecological metagenomes</taxon>
    </lineage>
</organism>
<dbReference type="Pfam" id="PF08352">
    <property type="entry name" value="oligo_HPY"/>
    <property type="match status" value="1"/>
</dbReference>
<dbReference type="InterPro" id="IPR027417">
    <property type="entry name" value="P-loop_NTPase"/>
</dbReference>
<evidence type="ECO:0000256" key="3">
    <source>
        <dbReference type="ARBA" id="ARBA00022475"/>
    </source>
</evidence>
<comment type="subcellular location">
    <subcellularLocation>
        <location evidence="1">Cell membrane</location>
        <topology evidence="1">Peripheral membrane protein</topology>
    </subcellularLocation>
</comment>
<evidence type="ECO:0000256" key="5">
    <source>
        <dbReference type="ARBA" id="ARBA00022840"/>
    </source>
</evidence>
<dbReference type="FunFam" id="3.40.50.300:FF:000016">
    <property type="entry name" value="Oligopeptide ABC transporter ATP-binding component"/>
    <property type="match status" value="1"/>
</dbReference>
<dbReference type="CDD" id="cd03257">
    <property type="entry name" value="ABC_NikE_OppD_transporters"/>
    <property type="match status" value="1"/>
</dbReference>